<sequence length="73" mass="8325">MYLLRSHGKCLSLPLPLCFRDIREFANGSVCLECDPQCEKAEDDTLTCHGLVGFPETGTSIYTFLTHDRQPWF</sequence>
<reference evidence="1" key="2">
    <citation type="journal article" date="2015" name="Fish Shellfish Immunol.">
        <title>Early steps in the European eel (Anguilla anguilla)-Vibrio vulnificus interaction in the gills: Role of the RtxA13 toxin.</title>
        <authorList>
            <person name="Callol A."/>
            <person name="Pajuelo D."/>
            <person name="Ebbesson L."/>
            <person name="Teles M."/>
            <person name="MacKenzie S."/>
            <person name="Amaro C."/>
        </authorList>
    </citation>
    <scope>NUCLEOTIDE SEQUENCE</scope>
</reference>
<evidence type="ECO:0000313" key="1">
    <source>
        <dbReference type="EMBL" id="JAH06251.1"/>
    </source>
</evidence>
<organism evidence="1">
    <name type="scientific">Anguilla anguilla</name>
    <name type="common">European freshwater eel</name>
    <name type="synonym">Muraena anguilla</name>
    <dbReference type="NCBI Taxonomy" id="7936"/>
    <lineage>
        <taxon>Eukaryota</taxon>
        <taxon>Metazoa</taxon>
        <taxon>Chordata</taxon>
        <taxon>Craniata</taxon>
        <taxon>Vertebrata</taxon>
        <taxon>Euteleostomi</taxon>
        <taxon>Actinopterygii</taxon>
        <taxon>Neopterygii</taxon>
        <taxon>Teleostei</taxon>
        <taxon>Anguilliformes</taxon>
        <taxon>Anguillidae</taxon>
        <taxon>Anguilla</taxon>
    </lineage>
</organism>
<protein>
    <submittedName>
        <fullName evidence="1">Uncharacterized protein</fullName>
    </submittedName>
</protein>
<dbReference type="AlphaFoldDB" id="A0A0E9PNR4"/>
<name>A0A0E9PNR4_ANGAN</name>
<reference evidence="1" key="1">
    <citation type="submission" date="2014-11" db="EMBL/GenBank/DDBJ databases">
        <authorList>
            <person name="Amaro Gonzalez C."/>
        </authorList>
    </citation>
    <scope>NUCLEOTIDE SEQUENCE</scope>
</reference>
<dbReference type="Gene3D" id="2.10.220.10">
    <property type="entry name" value="Hormone Receptor, Insulin-like Growth Factor Receptor 1, Chain A, domain 2"/>
    <property type="match status" value="1"/>
</dbReference>
<proteinExistence type="predicted"/>
<accession>A0A0E9PNR4</accession>
<dbReference type="EMBL" id="GBXM01102326">
    <property type="protein sequence ID" value="JAH06251.1"/>
    <property type="molecule type" value="Transcribed_RNA"/>
</dbReference>